<proteinExistence type="predicted"/>
<sequence>LQEVDTAFAGDICATYGLECFSGETFCDDKEYAESMHIPEPVISMSIRCVNNKDGEKFMKALNRFTKEDPTFRKEYNTEARETVVSGMGELHLVSIAYIHTL</sequence>
<keyword evidence="2" id="KW-0648">Protein biosynthesis</keyword>
<dbReference type="GO" id="GO:0070125">
    <property type="term" value="P:mitochondrial translational elongation"/>
    <property type="evidence" value="ECO:0007669"/>
    <property type="project" value="TreeGrafter"/>
</dbReference>
<protein>
    <submittedName>
        <fullName evidence="4">EFG_II domain-containing protein</fullName>
    </submittedName>
</protein>
<dbReference type="GO" id="GO:0005739">
    <property type="term" value="C:mitochondrion"/>
    <property type="evidence" value="ECO:0007669"/>
    <property type="project" value="TreeGrafter"/>
</dbReference>
<feature type="domain" description="Elongation Factor G" evidence="3">
    <location>
        <begin position="38"/>
        <end position="93"/>
    </location>
</feature>
<dbReference type="SUPFAM" id="SSF54980">
    <property type="entry name" value="EF-G C-terminal domain-like"/>
    <property type="match status" value="1"/>
</dbReference>
<dbReference type="GO" id="GO:0003746">
    <property type="term" value="F:translation elongation factor activity"/>
    <property type="evidence" value="ECO:0007669"/>
    <property type="project" value="UniProtKB-KW"/>
</dbReference>
<evidence type="ECO:0000256" key="2">
    <source>
        <dbReference type="ARBA" id="ARBA00022917"/>
    </source>
</evidence>
<dbReference type="Pfam" id="PF14492">
    <property type="entry name" value="EFG_III"/>
    <property type="match status" value="1"/>
</dbReference>
<dbReference type="PANTHER" id="PTHR43636">
    <property type="entry name" value="ELONGATION FACTOR G, MITOCHONDRIAL"/>
    <property type="match status" value="1"/>
</dbReference>
<keyword evidence="1" id="KW-0251">Elongation factor</keyword>
<dbReference type="WBParaSite" id="GPUH_0001994101-mRNA-1">
    <property type="protein sequence ID" value="GPUH_0001994101-mRNA-1"/>
    <property type="gene ID" value="GPUH_0001994101"/>
</dbReference>
<dbReference type="AlphaFoldDB" id="A0A183EG25"/>
<dbReference type="InterPro" id="IPR041095">
    <property type="entry name" value="EFG_II"/>
</dbReference>
<accession>A0A183EG25</accession>
<name>A0A183EG25_9BILA</name>
<dbReference type="Gene3D" id="2.40.30.10">
    <property type="entry name" value="Translation factors"/>
    <property type="match status" value="1"/>
</dbReference>
<reference evidence="4" key="1">
    <citation type="submission" date="2016-06" db="UniProtKB">
        <authorList>
            <consortium name="WormBaseParasite"/>
        </authorList>
    </citation>
    <scope>IDENTIFICATION</scope>
</reference>
<evidence type="ECO:0000313" key="4">
    <source>
        <dbReference type="WBParaSite" id="GPUH_0001994101-mRNA-1"/>
    </source>
</evidence>
<evidence type="ECO:0000256" key="1">
    <source>
        <dbReference type="ARBA" id="ARBA00022768"/>
    </source>
</evidence>
<evidence type="ECO:0000259" key="3">
    <source>
        <dbReference type="Pfam" id="PF14492"/>
    </source>
</evidence>
<dbReference type="PANTHER" id="PTHR43636:SF2">
    <property type="entry name" value="ELONGATION FACTOR G, MITOCHONDRIAL"/>
    <property type="match status" value="1"/>
</dbReference>
<dbReference type="InterPro" id="IPR035647">
    <property type="entry name" value="EFG_III/V"/>
</dbReference>
<organism evidence="4">
    <name type="scientific">Gongylonema pulchrum</name>
    <dbReference type="NCBI Taxonomy" id="637853"/>
    <lineage>
        <taxon>Eukaryota</taxon>
        <taxon>Metazoa</taxon>
        <taxon>Ecdysozoa</taxon>
        <taxon>Nematoda</taxon>
        <taxon>Chromadorea</taxon>
        <taxon>Rhabditida</taxon>
        <taxon>Spirurina</taxon>
        <taxon>Spiruromorpha</taxon>
        <taxon>Spiruroidea</taxon>
        <taxon>Gongylonematidae</taxon>
        <taxon>Gongylonema</taxon>
    </lineage>
</organism>
<dbReference type="GO" id="GO:0003924">
    <property type="term" value="F:GTPase activity"/>
    <property type="evidence" value="ECO:0007669"/>
    <property type="project" value="TreeGrafter"/>
</dbReference>
<dbReference type="Gene3D" id="3.30.70.870">
    <property type="entry name" value="Elongation Factor G (Translational Gtpase), domain 3"/>
    <property type="match status" value="1"/>
</dbReference>